<comment type="caution">
    <text evidence="8">The sequence shown here is derived from an EMBL/GenBank/DDBJ whole genome shotgun (WGS) entry which is preliminary data.</text>
</comment>
<evidence type="ECO:0000256" key="7">
    <source>
        <dbReference type="SAM" id="SignalP"/>
    </source>
</evidence>
<feature type="signal peptide" evidence="7">
    <location>
        <begin position="1"/>
        <end position="18"/>
    </location>
</feature>
<dbReference type="PANTHER" id="PTHR10272">
    <property type="entry name" value="PLATELET-ACTIVATING FACTOR ACETYLHYDROLASE"/>
    <property type="match status" value="1"/>
</dbReference>
<keyword evidence="2 5" id="KW-0378">Hydrolase</keyword>
<dbReference type="InterPro" id="IPR016715">
    <property type="entry name" value="PAF_acetylhydro_eukaryote"/>
</dbReference>
<evidence type="ECO:0000256" key="4">
    <source>
        <dbReference type="ARBA" id="ARBA00023098"/>
    </source>
</evidence>
<dbReference type="GO" id="GO:0016042">
    <property type="term" value="P:lipid catabolic process"/>
    <property type="evidence" value="ECO:0007669"/>
    <property type="project" value="UniProtKB-KW"/>
</dbReference>
<sequence length="441" mass="49780">MRWRFGFCIAVSSRKTLGLCAYVCNPMSDGVRGFKWSMGAMWSYTGRCSVLPLLGSGKYHAGCADLMITEKDGDPGVFMRVYYPTEYSARSSVAHEHPLWLSRSEYLDGLAAYLKQSASRLHFLYNWVIGEVREPALWHADLVKSIHAVSEASRTPTNSTFPIVIFSHGLSACRHFYSVFCSSLASHGFIVGVVEHSDYSSCWTYKLSPNSTSDRFEERQFPLRLVDLNDKRLFKIRNQQLNKRVAECVKALHVFEEINLGQLQSNAIALGGDMDWLQFKDRIDLSRAFVAGHSFGGATAIAATAFSTDFQATIVLDGWLFPLESGHYERASQPTLFLNVDKWQWPENLERMTKLRNISEKLVLTLRDAEHSSFTDFPFLFNSFIGKKLKLIGETPSKAVMGAIVDLTVTFLNRDRDADMGTFSLKDEYQAFIAEGFPSHI</sequence>
<feature type="active site" description="Nucleophile" evidence="6">
    <location>
        <position position="294"/>
    </location>
</feature>
<feature type="chain" id="PRO_5041381614" description="1-alkyl-2-acetylglycerophosphocholine esterase" evidence="7">
    <location>
        <begin position="19"/>
        <end position="441"/>
    </location>
</feature>
<accession>A0AA36GGY1</accession>
<comment type="catalytic activity">
    <reaction evidence="5">
        <text>a 1-O-alkyl-2-acetyl-sn-glycero-3-phosphocholine + H2O = a 1-O-alkyl-sn-glycero-3-phosphocholine + acetate + H(+)</text>
        <dbReference type="Rhea" id="RHEA:17777"/>
        <dbReference type="ChEBI" id="CHEBI:15377"/>
        <dbReference type="ChEBI" id="CHEBI:15378"/>
        <dbReference type="ChEBI" id="CHEBI:30089"/>
        <dbReference type="ChEBI" id="CHEBI:30909"/>
        <dbReference type="ChEBI" id="CHEBI:36707"/>
        <dbReference type="EC" id="3.1.1.47"/>
    </reaction>
</comment>
<evidence type="ECO:0000256" key="2">
    <source>
        <dbReference type="ARBA" id="ARBA00022801"/>
    </source>
</evidence>
<dbReference type="GO" id="GO:0003847">
    <property type="term" value="F:1-alkyl-2-acetylglycerophosphocholine esterase activity"/>
    <property type="evidence" value="ECO:0007669"/>
    <property type="project" value="UniProtKB-UniRule"/>
</dbReference>
<dbReference type="EC" id="3.1.1.47" evidence="1 5"/>
<dbReference type="PIRSF" id="PIRSF018169">
    <property type="entry name" value="PAF_acetylhydrolase"/>
    <property type="match status" value="1"/>
</dbReference>
<dbReference type="EMBL" id="CATQJL010000001">
    <property type="protein sequence ID" value="CAJ0591999.1"/>
    <property type="molecule type" value="Genomic_DNA"/>
</dbReference>
<evidence type="ECO:0000256" key="1">
    <source>
        <dbReference type="ARBA" id="ARBA00013201"/>
    </source>
</evidence>
<dbReference type="Proteomes" id="UP001176961">
    <property type="component" value="Unassembled WGS sequence"/>
</dbReference>
<evidence type="ECO:0000313" key="9">
    <source>
        <dbReference type="Proteomes" id="UP001176961"/>
    </source>
</evidence>
<keyword evidence="4 5" id="KW-0443">Lipid metabolism</keyword>
<feature type="active site" description="Charge relay system" evidence="6">
    <location>
        <position position="371"/>
    </location>
</feature>
<dbReference type="Pfam" id="PF03403">
    <property type="entry name" value="PAF-AH_p_II"/>
    <property type="match status" value="1"/>
</dbReference>
<keyword evidence="9" id="KW-1185">Reference proteome</keyword>
<evidence type="ECO:0000256" key="3">
    <source>
        <dbReference type="ARBA" id="ARBA00022963"/>
    </source>
</evidence>
<gene>
    <name evidence="8" type="ORF">CYNAS_LOCUS3982</name>
</gene>
<dbReference type="Gene3D" id="3.40.50.1820">
    <property type="entry name" value="alpha/beta hydrolase"/>
    <property type="match status" value="1"/>
</dbReference>
<evidence type="ECO:0000256" key="6">
    <source>
        <dbReference type="PIRSR" id="PIRSR018169-1"/>
    </source>
</evidence>
<proteinExistence type="predicted"/>
<reference evidence="8" key="1">
    <citation type="submission" date="2023-07" db="EMBL/GenBank/DDBJ databases">
        <authorList>
            <consortium name="CYATHOMIX"/>
        </authorList>
    </citation>
    <scope>NUCLEOTIDE SEQUENCE</scope>
    <source>
        <strain evidence="8">N/A</strain>
    </source>
</reference>
<protein>
    <recommendedName>
        <fullName evidence="1 5">1-alkyl-2-acetylglycerophosphocholine esterase</fullName>
        <ecNumber evidence="1 5">3.1.1.47</ecNumber>
    </recommendedName>
</protein>
<keyword evidence="3 5" id="KW-0442">Lipid degradation</keyword>
<dbReference type="PANTHER" id="PTHR10272:SF0">
    <property type="entry name" value="PLATELET-ACTIVATING FACTOR ACETYLHYDROLASE"/>
    <property type="match status" value="1"/>
</dbReference>
<feature type="active site" description="Charge relay system" evidence="6">
    <location>
        <position position="317"/>
    </location>
</feature>
<dbReference type="AlphaFoldDB" id="A0AA36GGY1"/>
<dbReference type="InterPro" id="IPR029058">
    <property type="entry name" value="AB_hydrolase_fold"/>
</dbReference>
<evidence type="ECO:0000256" key="5">
    <source>
        <dbReference type="PIRNR" id="PIRNR018169"/>
    </source>
</evidence>
<name>A0AA36GGY1_CYLNA</name>
<organism evidence="8 9">
    <name type="scientific">Cylicocyclus nassatus</name>
    <name type="common">Nematode worm</name>
    <dbReference type="NCBI Taxonomy" id="53992"/>
    <lineage>
        <taxon>Eukaryota</taxon>
        <taxon>Metazoa</taxon>
        <taxon>Ecdysozoa</taxon>
        <taxon>Nematoda</taxon>
        <taxon>Chromadorea</taxon>
        <taxon>Rhabditida</taxon>
        <taxon>Rhabditina</taxon>
        <taxon>Rhabditomorpha</taxon>
        <taxon>Strongyloidea</taxon>
        <taxon>Strongylidae</taxon>
        <taxon>Cylicocyclus</taxon>
    </lineage>
</organism>
<keyword evidence="7" id="KW-0732">Signal</keyword>
<dbReference type="SUPFAM" id="SSF53474">
    <property type="entry name" value="alpha/beta-Hydrolases"/>
    <property type="match status" value="1"/>
</dbReference>
<evidence type="ECO:0000313" key="8">
    <source>
        <dbReference type="EMBL" id="CAJ0591999.1"/>
    </source>
</evidence>